<evidence type="ECO:0000256" key="7">
    <source>
        <dbReference type="SAM" id="MobiDB-lite"/>
    </source>
</evidence>
<evidence type="ECO:0000259" key="9">
    <source>
        <dbReference type="Pfam" id="PF05209"/>
    </source>
</evidence>
<dbReference type="Gene3D" id="2.160.20.70">
    <property type="match status" value="1"/>
</dbReference>
<dbReference type="RefSeq" id="WP_090273351.1">
    <property type="nucleotide sequence ID" value="NZ_LT629748.1"/>
</dbReference>
<keyword evidence="2 6" id="KW-0132">Cell division</keyword>
<feature type="domain" description="Septum formation inhibitor MinC C-terminal" evidence="8">
    <location>
        <begin position="154"/>
        <end position="254"/>
    </location>
</feature>
<dbReference type="AlphaFoldDB" id="A0A1H1T595"/>
<dbReference type="NCBIfam" id="TIGR01222">
    <property type="entry name" value="minC"/>
    <property type="match status" value="1"/>
</dbReference>
<protein>
    <recommendedName>
        <fullName evidence="6">Probable septum site-determining protein MinC</fullName>
    </recommendedName>
</protein>
<dbReference type="GO" id="GO:0051302">
    <property type="term" value="P:regulation of cell division"/>
    <property type="evidence" value="ECO:0007669"/>
    <property type="project" value="InterPro"/>
</dbReference>
<evidence type="ECO:0000313" key="11">
    <source>
        <dbReference type="Proteomes" id="UP000243426"/>
    </source>
</evidence>
<dbReference type="GO" id="GO:0000917">
    <property type="term" value="P:division septum assembly"/>
    <property type="evidence" value="ECO:0007669"/>
    <property type="project" value="UniProtKB-KW"/>
</dbReference>
<evidence type="ECO:0000256" key="5">
    <source>
        <dbReference type="ARBA" id="ARBA00025606"/>
    </source>
</evidence>
<dbReference type="InterPro" id="IPR036145">
    <property type="entry name" value="MinC_C_sf"/>
</dbReference>
<dbReference type="Gene3D" id="3.30.70.260">
    <property type="match status" value="1"/>
</dbReference>
<evidence type="ECO:0000259" key="8">
    <source>
        <dbReference type="Pfam" id="PF03775"/>
    </source>
</evidence>
<dbReference type="STRING" id="797277.SAMN05216198_2208"/>
<evidence type="ECO:0000256" key="4">
    <source>
        <dbReference type="ARBA" id="ARBA00023306"/>
    </source>
</evidence>
<feature type="compositionally biased region" description="Low complexity" evidence="7">
    <location>
        <begin position="126"/>
        <end position="148"/>
    </location>
</feature>
<dbReference type="PANTHER" id="PTHR34108">
    <property type="entry name" value="SEPTUM SITE-DETERMINING PROTEIN MINC"/>
    <property type="match status" value="1"/>
</dbReference>
<reference evidence="11" key="1">
    <citation type="submission" date="2016-10" db="EMBL/GenBank/DDBJ databases">
        <authorList>
            <person name="Varghese N."/>
            <person name="Submissions S."/>
        </authorList>
    </citation>
    <scope>NUCLEOTIDE SEQUENCE [LARGE SCALE GENOMIC DNA]</scope>
    <source>
        <strain evidence="11">2SM5</strain>
    </source>
</reference>
<organism evidence="10 11">
    <name type="scientific">Halopseudomonas litoralis</name>
    <dbReference type="NCBI Taxonomy" id="797277"/>
    <lineage>
        <taxon>Bacteria</taxon>
        <taxon>Pseudomonadati</taxon>
        <taxon>Pseudomonadota</taxon>
        <taxon>Gammaproteobacteria</taxon>
        <taxon>Pseudomonadales</taxon>
        <taxon>Pseudomonadaceae</taxon>
        <taxon>Halopseudomonas</taxon>
    </lineage>
</organism>
<evidence type="ECO:0000256" key="2">
    <source>
        <dbReference type="ARBA" id="ARBA00022618"/>
    </source>
</evidence>
<comment type="subunit">
    <text evidence="6">Interacts with MinD and FtsZ.</text>
</comment>
<evidence type="ECO:0000256" key="1">
    <source>
        <dbReference type="ARBA" id="ARBA00006291"/>
    </source>
</evidence>
<gene>
    <name evidence="6" type="primary">minC</name>
    <name evidence="10" type="ORF">SAMN05216198_2208</name>
</gene>
<feature type="region of interest" description="Disordered" evidence="7">
    <location>
        <begin position="125"/>
        <end position="156"/>
    </location>
</feature>
<comment type="similarity">
    <text evidence="1 6">Belongs to the MinC family.</text>
</comment>
<comment type="function">
    <text evidence="5 6">Cell division inhibitor that blocks the formation of polar Z ring septums. Rapidly oscillates between the poles of the cell to destabilize FtsZ filaments that have formed before they mature into polar Z rings. Prevents FtsZ polymerization.</text>
</comment>
<keyword evidence="3 6" id="KW-0717">Septation</keyword>
<dbReference type="InterPro" id="IPR005526">
    <property type="entry name" value="Septum_form_inhib_MinC_C"/>
</dbReference>
<feature type="domain" description="Septum formation inhibitor MinC N-terminal" evidence="9">
    <location>
        <begin position="16"/>
        <end position="88"/>
    </location>
</feature>
<dbReference type="Pfam" id="PF03775">
    <property type="entry name" value="MinC_C"/>
    <property type="match status" value="1"/>
</dbReference>
<dbReference type="GO" id="GO:0000902">
    <property type="term" value="P:cell morphogenesis"/>
    <property type="evidence" value="ECO:0007669"/>
    <property type="project" value="InterPro"/>
</dbReference>
<dbReference type="OrthoDB" id="9794530at2"/>
<dbReference type="HAMAP" id="MF_00267">
    <property type="entry name" value="MinC"/>
    <property type="match status" value="1"/>
</dbReference>
<dbReference type="InterPro" id="IPR016098">
    <property type="entry name" value="CAP/MinC_C"/>
</dbReference>
<dbReference type="PANTHER" id="PTHR34108:SF1">
    <property type="entry name" value="SEPTUM SITE-DETERMINING PROTEIN MINC"/>
    <property type="match status" value="1"/>
</dbReference>
<dbReference type="InterPro" id="IPR007874">
    <property type="entry name" value="MinC_N"/>
</dbReference>
<dbReference type="Proteomes" id="UP000243426">
    <property type="component" value="Chromosome I"/>
</dbReference>
<name>A0A1H1T595_9GAMM</name>
<evidence type="ECO:0000256" key="6">
    <source>
        <dbReference type="HAMAP-Rule" id="MF_00267"/>
    </source>
</evidence>
<dbReference type="EMBL" id="LT629748">
    <property type="protein sequence ID" value="SDS55360.1"/>
    <property type="molecule type" value="Genomic_DNA"/>
</dbReference>
<dbReference type="SUPFAM" id="SSF63848">
    <property type="entry name" value="Cell-division inhibitor MinC, C-terminal domain"/>
    <property type="match status" value="1"/>
</dbReference>
<dbReference type="Pfam" id="PF05209">
    <property type="entry name" value="MinC_N"/>
    <property type="match status" value="1"/>
</dbReference>
<sequence length="257" mass="27731">MTSETNLDLLNNDPVFHLKGGMLTMTVVELVRQAPERFAMQLAEKVEQAPNFFQDTPVLISLEKLDASMDIAGLIALLRICRDHGLQPVALRGAEQFRPLAQQASLVLLPPGRGRDKIIETPEPAPQAVAQQAEEAQAPAAATPQPAESTPSRVITEPVRSGQQVYARGGDLIVLAPVSAGSELLADGHIHVYGPLRGRALAGVRGDTQARIFCQSLEAELVSIAGQYKVAEDLRRQQWKEAVQVSLEGDILKIAAL</sequence>
<keyword evidence="4 6" id="KW-0131">Cell cycle</keyword>
<dbReference type="InterPro" id="IPR013033">
    <property type="entry name" value="MinC"/>
</dbReference>
<dbReference type="GO" id="GO:1901891">
    <property type="term" value="P:regulation of cell septum assembly"/>
    <property type="evidence" value="ECO:0007669"/>
    <property type="project" value="InterPro"/>
</dbReference>
<evidence type="ECO:0000313" key="10">
    <source>
        <dbReference type="EMBL" id="SDS55360.1"/>
    </source>
</evidence>
<proteinExistence type="inferred from homology"/>
<evidence type="ECO:0000256" key="3">
    <source>
        <dbReference type="ARBA" id="ARBA00023210"/>
    </source>
</evidence>
<keyword evidence="11" id="KW-1185">Reference proteome</keyword>
<accession>A0A1H1T595</accession>